<dbReference type="STRING" id="52441.SAMN05216302_10188"/>
<dbReference type="OrthoDB" id="582043at2"/>
<accession>A0A1I4D040</accession>
<organism evidence="1 2">
    <name type="scientific">Nitrosomonas aestuarii</name>
    <dbReference type="NCBI Taxonomy" id="52441"/>
    <lineage>
        <taxon>Bacteria</taxon>
        <taxon>Pseudomonadati</taxon>
        <taxon>Pseudomonadota</taxon>
        <taxon>Betaproteobacteria</taxon>
        <taxon>Nitrosomonadales</taxon>
        <taxon>Nitrosomonadaceae</taxon>
        <taxon>Nitrosomonas</taxon>
    </lineage>
</organism>
<name>A0A1I4D040_9PROT</name>
<evidence type="ECO:0000313" key="1">
    <source>
        <dbReference type="EMBL" id="SFK86210.1"/>
    </source>
</evidence>
<dbReference type="EMBL" id="FOSP01000018">
    <property type="protein sequence ID" value="SFK86210.1"/>
    <property type="molecule type" value="Genomic_DNA"/>
</dbReference>
<evidence type="ECO:0000313" key="2">
    <source>
        <dbReference type="Proteomes" id="UP000199533"/>
    </source>
</evidence>
<protein>
    <submittedName>
        <fullName evidence="1">Uncharacterized protein</fullName>
    </submittedName>
</protein>
<sequence length="235" mass="26992">MATPETATADIVDAHSRPGPFYIKDCALVALATGRRARMLQEFRTELATIDESSIYHHYWGGLLQARFEEREFNNDFAAWIRHGIHDAILAERLAALDPTDFTDLESLRLEIIELIDMRLDQCEGLLWMRATQQFEFIRSQIIVFDTARSLQQPAELASTVAQLSTSSIFYHFIDARRRTAHRCDDFSDWLAGFGEEYSLLREQVAGIDPYFGSLGELRTQLAQLFQTYFKEADI</sequence>
<proteinExistence type="predicted"/>
<dbReference type="AlphaFoldDB" id="A0A1I4D040"/>
<dbReference type="Pfam" id="PF19027">
    <property type="entry name" value="DUF5752"/>
    <property type="match status" value="1"/>
</dbReference>
<gene>
    <name evidence="1" type="ORF">SAMN05216302_10188</name>
</gene>
<dbReference type="Proteomes" id="UP000199533">
    <property type="component" value="Unassembled WGS sequence"/>
</dbReference>
<reference evidence="2" key="1">
    <citation type="submission" date="2016-10" db="EMBL/GenBank/DDBJ databases">
        <authorList>
            <person name="Varghese N."/>
            <person name="Submissions S."/>
        </authorList>
    </citation>
    <scope>NUCLEOTIDE SEQUENCE [LARGE SCALE GENOMIC DNA]</scope>
    <source>
        <strain evidence="2">Nm69</strain>
    </source>
</reference>
<dbReference type="InterPro" id="IPR044036">
    <property type="entry name" value="DUF5752"/>
</dbReference>
<keyword evidence="2" id="KW-1185">Reference proteome</keyword>
<dbReference type="RefSeq" id="WP_090700366.1">
    <property type="nucleotide sequence ID" value="NZ_FOSP01000018.1"/>
</dbReference>